<dbReference type="GeneID" id="102807876"/>
<evidence type="ECO:0000256" key="4">
    <source>
        <dbReference type="ARBA" id="ARBA00022692"/>
    </source>
</evidence>
<keyword evidence="5" id="KW-0735">Signal-anchor</keyword>
<evidence type="ECO:0000256" key="8">
    <source>
        <dbReference type="ARBA" id="ARBA00023136"/>
    </source>
</evidence>
<dbReference type="InterPro" id="IPR009729">
    <property type="entry name" value="Gal-3-0_sulfotransfrase"/>
</dbReference>
<keyword evidence="8" id="KW-0472">Membrane</keyword>
<name>A0ABM0MEM4_SACKO</name>
<sequence>MKIQKRQIKILIFVGIISVILYNTRRSVNKTILTYTDQFYDRGRFNYSRYENELMEWRKLTTSLHQHLCLPKCNIVFLKTHKSGSSTIQNILLRFAEKNNLTIALPPKKMYQLGYPRLFQREYVIDVPWKEYNILTHHTRFDLHGT</sequence>
<dbReference type="Pfam" id="PF06990">
    <property type="entry name" value="Gal-3-0_sulfotr"/>
    <property type="match status" value="1"/>
</dbReference>
<keyword evidence="4" id="KW-0812">Transmembrane</keyword>
<protein>
    <submittedName>
        <fullName evidence="11">Galactose-3-O-sulfotransferase 2-like</fullName>
    </submittedName>
</protein>
<dbReference type="PANTHER" id="PTHR14647:SF86">
    <property type="entry name" value="GALACTOSE-3-O-SULFOTRANSFERASE"/>
    <property type="match status" value="1"/>
</dbReference>
<dbReference type="Proteomes" id="UP000694865">
    <property type="component" value="Unplaced"/>
</dbReference>
<keyword evidence="7" id="KW-0333">Golgi apparatus</keyword>
<evidence type="ECO:0000256" key="6">
    <source>
        <dbReference type="ARBA" id="ARBA00022989"/>
    </source>
</evidence>
<evidence type="ECO:0000313" key="10">
    <source>
        <dbReference type="Proteomes" id="UP000694865"/>
    </source>
</evidence>
<dbReference type="RefSeq" id="XP_006818465.1">
    <property type="nucleotide sequence ID" value="XM_006818402.1"/>
</dbReference>
<dbReference type="PANTHER" id="PTHR14647">
    <property type="entry name" value="GALACTOSE-3-O-SULFOTRANSFERASE"/>
    <property type="match status" value="1"/>
</dbReference>
<evidence type="ECO:0000313" key="11">
    <source>
        <dbReference type="RefSeq" id="XP_006818465.1"/>
    </source>
</evidence>
<evidence type="ECO:0000256" key="9">
    <source>
        <dbReference type="ARBA" id="ARBA00023180"/>
    </source>
</evidence>
<keyword evidence="6" id="KW-1133">Transmembrane helix</keyword>
<evidence type="ECO:0000256" key="2">
    <source>
        <dbReference type="ARBA" id="ARBA00008124"/>
    </source>
</evidence>
<proteinExistence type="inferred from homology"/>
<evidence type="ECO:0000256" key="1">
    <source>
        <dbReference type="ARBA" id="ARBA00004323"/>
    </source>
</evidence>
<comment type="subcellular location">
    <subcellularLocation>
        <location evidence="1">Golgi apparatus membrane</location>
        <topology evidence="1">Single-pass type II membrane protein</topology>
    </subcellularLocation>
</comment>
<keyword evidence="10" id="KW-1185">Reference proteome</keyword>
<keyword evidence="3" id="KW-0808">Transferase</keyword>
<evidence type="ECO:0000256" key="5">
    <source>
        <dbReference type="ARBA" id="ARBA00022968"/>
    </source>
</evidence>
<reference evidence="11" key="1">
    <citation type="submission" date="2025-08" db="UniProtKB">
        <authorList>
            <consortium name="RefSeq"/>
        </authorList>
    </citation>
    <scope>IDENTIFICATION</scope>
    <source>
        <tissue evidence="11">Testes</tissue>
    </source>
</reference>
<gene>
    <name evidence="11" type="primary">LOC102807876</name>
</gene>
<comment type="similarity">
    <text evidence="2">Belongs to the galactose-3-O-sulfotransferase family.</text>
</comment>
<evidence type="ECO:0000256" key="7">
    <source>
        <dbReference type="ARBA" id="ARBA00023034"/>
    </source>
</evidence>
<dbReference type="InterPro" id="IPR027417">
    <property type="entry name" value="P-loop_NTPase"/>
</dbReference>
<keyword evidence="9" id="KW-0325">Glycoprotein</keyword>
<accession>A0ABM0MEM4</accession>
<evidence type="ECO:0000256" key="3">
    <source>
        <dbReference type="ARBA" id="ARBA00022679"/>
    </source>
</evidence>
<dbReference type="Gene3D" id="3.40.50.300">
    <property type="entry name" value="P-loop containing nucleotide triphosphate hydrolases"/>
    <property type="match status" value="1"/>
</dbReference>
<organism evidence="10 11">
    <name type="scientific">Saccoglossus kowalevskii</name>
    <name type="common">Acorn worm</name>
    <dbReference type="NCBI Taxonomy" id="10224"/>
    <lineage>
        <taxon>Eukaryota</taxon>
        <taxon>Metazoa</taxon>
        <taxon>Hemichordata</taxon>
        <taxon>Enteropneusta</taxon>
        <taxon>Harrimaniidae</taxon>
        <taxon>Saccoglossus</taxon>
    </lineage>
</organism>
<feature type="non-terminal residue" evidence="11">
    <location>
        <position position="146"/>
    </location>
</feature>